<evidence type="ECO:0000313" key="4">
    <source>
        <dbReference type="Proteomes" id="UP000236163"/>
    </source>
</evidence>
<proteinExistence type="predicted"/>
<evidence type="ECO:0000259" key="2">
    <source>
        <dbReference type="Pfam" id="PF12883"/>
    </source>
</evidence>
<gene>
    <name evidence="3" type="ORF">RK55_023765</name>
</gene>
<dbReference type="EMBL" id="JWSP02000006">
    <property type="protein sequence ID" value="PNO27827.1"/>
    <property type="molecule type" value="Genomic_DNA"/>
</dbReference>
<dbReference type="STRING" id="523831.SEHO0A_02529"/>
<evidence type="ECO:0000313" key="3">
    <source>
        <dbReference type="EMBL" id="PNO27827.1"/>
    </source>
</evidence>
<feature type="domain" description="DUF3828" evidence="2">
    <location>
        <begin position="23"/>
        <end position="142"/>
    </location>
</feature>
<comment type="caution">
    <text evidence="3">The sequence shown here is derived from an EMBL/GenBank/DDBJ whole genome shotgun (WGS) entry which is preliminary data.</text>
</comment>
<dbReference type="AlphaFoldDB" id="A0A1J6ZLJ6"/>
<sequence>MKTFSLIALILLLCSCAMPHRDSTQDVRQFYSAWMTTFTNDPHAPGDATALMQRYVAKEVIHRLDLILSLYEQEIVASDYFMYVQDYAPEWIPQLRVGQAHPFLGGEKVDVQLGTESTPIYLEVYTRWEEGRWKIYRVRDADKGYEQPIYDAGAITQAEAWSAKIAPEYKKH</sequence>
<feature type="chain" id="PRO_5030030528" evidence="1">
    <location>
        <begin position="20"/>
        <end position="172"/>
    </location>
</feature>
<organism evidence="3 4">
    <name type="scientific">Salmonella enterica subsp. houtenae serovar 50:g,z51:-</name>
    <dbReference type="NCBI Taxonomy" id="1173947"/>
    <lineage>
        <taxon>Bacteria</taxon>
        <taxon>Pseudomonadati</taxon>
        <taxon>Pseudomonadota</taxon>
        <taxon>Gammaproteobacteria</taxon>
        <taxon>Enterobacterales</taxon>
        <taxon>Enterobacteriaceae</taxon>
        <taxon>Salmonella</taxon>
    </lineage>
</organism>
<feature type="signal peptide" evidence="1">
    <location>
        <begin position="1"/>
        <end position="19"/>
    </location>
</feature>
<dbReference type="PROSITE" id="PS51257">
    <property type="entry name" value="PROKAR_LIPOPROTEIN"/>
    <property type="match status" value="1"/>
</dbReference>
<protein>
    <submittedName>
        <fullName evidence="3">DUF3828 domain-containing protein</fullName>
    </submittedName>
</protein>
<dbReference type="Pfam" id="PF12883">
    <property type="entry name" value="DUF3828"/>
    <property type="match status" value="1"/>
</dbReference>
<name>A0A1J6ZLJ6_SALHO</name>
<accession>A0A1J6ZLJ6</accession>
<reference evidence="4" key="1">
    <citation type="submission" date="2017-12" db="EMBL/GenBank/DDBJ databases">
        <title>FDA dAtabase for Regulatory Grade micrObial Sequences (FDA-ARGOS): Supporting development and validation of Infectious Disease Dx tests.</title>
        <authorList>
            <person name="Sichtig H."/>
            <person name="Tallon L."/>
            <person name="Sadzewicz L."/>
            <person name="Sengamalay N."/>
            <person name="Nagaraj S."/>
            <person name="Vavikolanu K."/>
            <person name="Aluvathingal J."/>
            <person name="Nadendla S."/>
            <person name="Pirone D.C."/>
            <person name="Hoffman M."/>
            <person name="Muruvanda T."/>
            <person name="Allard M."/>
            <person name="Evans P."/>
        </authorList>
    </citation>
    <scope>NUCLEOTIDE SEQUENCE [LARGE SCALE GENOMIC DNA]</scope>
    <source>
        <strain evidence="4">FDAARGOS_55</strain>
    </source>
</reference>
<dbReference type="Gene3D" id="3.10.450.50">
    <property type="match status" value="1"/>
</dbReference>
<dbReference type="InterPro" id="IPR024289">
    <property type="entry name" value="DUF3828"/>
</dbReference>
<dbReference type="Proteomes" id="UP000236163">
    <property type="component" value="Unassembled WGS sequence"/>
</dbReference>
<keyword evidence="1" id="KW-0732">Signal</keyword>
<evidence type="ECO:0000256" key="1">
    <source>
        <dbReference type="SAM" id="SignalP"/>
    </source>
</evidence>